<evidence type="ECO:0000313" key="1">
    <source>
        <dbReference type="EMBL" id="NEK54782.1"/>
    </source>
</evidence>
<dbReference type="Gene3D" id="3.40.50.300">
    <property type="entry name" value="P-loop containing nucleotide triphosphate hydrolases"/>
    <property type="match status" value="1"/>
</dbReference>
<dbReference type="SUPFAM" id="SSF52540">
    <property type="entry name" value="P-loop containing nucleoside triphosphate hydrolases"/>
    <property type="match status" value="1"/>
</dbReference>
<proteinExistence type="predicted"/>
<dbReference type="InterPro" id="IPR027417">
    <property type="entry name" value="P-loop_NTPase"/>
</dbReference>
<dbReference type="AlphaFoldDB" id="A0A6P0DRL4"/>
<accession>A0A6P0DRL4</accession>
<gene>
    <name evidence="1" type="ORF">GUK36_36390</name>
</gene>
<comment type="caution">
    <text evidence="1">The sequence shown here is derived from an EMBL/GenBank/DDBJ whole genome shotgun (WGS) entry which is preliminary data.</text>
</comment>
<dbReference type="EMBL" id="WXXP01000044">
    <property type="protein sequence ID" value="NEK54782.1"/>
    <property type="molecule type" value="Genomic_DNA"/>
</dbReference>
<organism evidence="1 2">
    <name type="scientific">Rhizobium leguminosarum</name>
    <dbReference type="NCBI Taxonomy" id="384"/>
    <lineage>
        <taxon>Bacteria</taxon>
        <taxon>Pseudomonadati</taxon>
        <taxon>Pseudomonadota</taxon>
        <taxon>Alphaproteobacteria</taxon>
        <taxon>Hyphomicrobiales</taxon>
        <taxon>Rhizobiaceae</taxon>
        <taxon>Rhizobium/Agrobacterium group</taxon>
        <taxon>Rhizobium</taxon>
    </lineage>
</organism>
<dbReference type="InterPro" id="IPR052933">
    <property type="entry name" value="DNA_Protect_Modify"/>
</dbReference>
<protein>
    <submittedName>
        <fullName evidence="1">Uncharacterized protein</fullName>
    </submittedName>
</protein>
<dbReference type="PANTHER" id="PTHR41313:SF1">
    <property type="entry name" value="DNA METHYLASE ADENINE-SPECIFIC DOMAIN-CONTAINING PROTEIN"/>
    <property type="match status" value="1"/>
</dbReference>
<reference evidence="1 2" key="1">
    <citation type="submission" date="2020-01" db="EMBL/GenBank/DDBJ databases">
        <title>Rhizobium genotypes associated with high levels of biological nitrogen fixation by grain legumes in a temperate-maritime cropping system.</title>
        <authorList>
            <person name="Maluk M."/>
            <person name="Francesc Ferrando Molina F."/>
            <person name="Lopez Del Egido L."/>
            <person name="Lafos M."/>
            <person name="Langarica-Fuentes A."/>
            <person name="Gebre Yohannes G."/>
            <person name="Young M.W."/>
            <person name="Martin P."/>
            <person name="Gantlett R."/>
            <person name="Kenicer G."/>
            <person name="Hawes C."/>
            <person name="Begg G.S."/>
            <person name="Quilliam R.S."/>
            <person name="Squire G.R."/>
            <person name="Poole P.S."/>
            <person name="Young P.W."/>
            <person name="Iannetta P.M."/>
            <person name="James E.K."/>
        </authorList>
    </citation>
    <scope>NUCLEOTIDE SEQUENCE [LARGE SCALE GENOMIC DNA]</scope>
    <source>
        <strain evidence="1 2">JHI944</strain>
    </source>
</reference>
<dbReference type="PANTHER" id="PTHR41313">
    <property type="entry name" value="ADENINE-SPECIFIC METHYLTRANSFERASE"/>
    <property type="match status" value="1"/>
</dbReference>
<dbReference type="Proteomes" id="UP000471409">
    <property type="component" value="Unassembled WGS sequence"/>
</dbReference>
<evidence type="ECO:0000313" key="2">
    <source>
        <dbReference type="Proteomes" id="UP000471409"/>
    </source>
</evidence>
<name>A0A6P0DRL4_RHILE</name>
<sequence length="568" mass="63699">MGDEPPASVGAGKTMTMAAAIMGQRRLGLIAKAMLVVPGHCLAQAAREFLALYPNARILVADETNFTKDKRARFLSRAATATWDAIIITHSAFRFIAVPSAFEQQMIHNELELYEELLTKVDSEDRVSRKRLERLKEGLQERLGALSTRKDDLLTISEIGVDQIVIDEAQEFRKLSFATNMSTLKGIDPNGSQRAWDLYVKSRFIETRNPGRALVLASGTPITNTLGEMFSIQRLLGHEALRERGLHEFDAWALCFGDTVTELEIQPSGKYKPVSRFASFVNVPELIAMFRAFADVVLPEDLREYVKVPAISTGRRQILTAKPTPSFKAYQQMLAARIKAIEMREGPAQPGDDILLSVITDGRHAAIDTIEAANAYAPEFIADFNSRFGKQPRNPKDMHRPLADHENLDGAMCRKEVRTLSQSLTLRYDKVLFILDPTEISRPLAGKKVVVCDYPDGRLEIMHESFTLPYRTFDTLRSVHRAEVVENKRLDDMLSVVAELQAGREQQRSKSGPRRTGQTDHMFGIPDGSQGNGYQKRGRKPGRRTDFMNDPEVIAKRQKALARMEAAE</sequence>